<protein>
    <submittedName>
        <fullName evidence="1">Uncharacterized protein</fullName>
    </submittedName>
</protein>
<evidence type="ECO:0000313" key="2">
    <source>
        <dbReference type="Proteomes" id="UP000717328"/>
    </source>
</evidence>
<sequence length="409" mass="46419">MAPLTVDADLTQYYYFRNSSISEGKEKIMCMVKTAFSHVSRVRKLRLKLRPADFPDVLALLASPAPLLEHCDIIFASADQEALPNLFNGICPRLTSLSTDRCILNWQAPIFSNLQNLKIDSAGLVPMCQFLTALSSMSYLKSLEMSVTSISNSDDHLVHVELPHLVKLWLRADFAGWMRLLEHIDAPNTTCLQLHNNSRDHIDQTQQVALAHRLVNQISKYMLEPIRSMTIDGMGLKMWVASSSENPRFDISVPYEAREQISKVILPALSYRELNSVTIGASLDAETWLNCFADLENLKEIEVHEGPGFLSALESGIPKRATKNCEALKFKAMNRLTIQGWNLTECAPNQENGSHMKRLKTFLRARGKYAEPLDELVVQRCRCLPNREVETLRKIVKVLDYDPTKNYRR</sequence>
<evidence type="ECO:0000313" key="1">
    <source>
        <dbReference type="EMBL" id="KAG5653216.1"/>
    </source>
</evidence>
<name>A0A9P7KHX9_9AGAR</name>
<organism evidence="1 2">
    <name type="scientific">Sphagnurus paluster</name>
    <dbReference type="NCBI Taxonomy" id="117069"/>
    <lineage>
        <taxon>Eukaryota</taxon>
        <taxon>Fungi</taxon>
        <taxon>Dikarya</taxon>
        <taxon>Basidiomycota</taxon>
        <taxon>Agaricomycotina</taxon>
        <taxon>Agaricomycetes</taxon>
        <taxon>Agaricomycetidae</taxon>
        <taxon>Agaricales</taxon>
        <taxon>Tricholomatineae</taxon>
        <taxon>Lyophyllaceae</taxon>
        <taxon>Sphagnurus</taxon>
    </lineage>
</organism>
<proteinExistence type="predicted"/>
<dbReference type="InterPro" id="IPR032675">
    <property type="entry name" value="LRR_dom_sf"/>
</dbReference>
<reference evidence="1" key="2">
    <citation type="submission" date="2021-10" db="EMBL/GenBank/DDBJ databases">
        <title>Phylogenomics reveals ancestral predisposition of the termite-cultivated fungus Termitomyces towards a domesticated lifestyle.</title>
        <authorList>
            <person name="Auxier B."/>
            <person name="Grum-Grzhimaylo A."/>
            <person name="Cardenas M.E."/>
            <person name="Lodge J.D."/>
            <person name="Laessoe T."/>
            <person name="Pedersen O."/>
            <person name="Smith M.E."/>
            <person name="Kuyper T.W."/>
            <person name="Franco-Molano E.A."/>
            <person name="Baroni T.J."/>
            <person name="Aanen D.K."/>
        </authorList>
    </citation>
    <scope>NUCLEOTIDE SEQUENCE</scope>
    <source>
        <strain evidence="1">D49</strain>
    </source>
</reference>
<comment type="caution">
    <text evidence="1">The sequence shown here is derived from an EMBL/GenBank/DDBJ whole genome shotgun (WGS) entry which is preliminary data.</text>
</comment>
<dbReference type="EMBL" id="JABCKI010000066">
    <property type="protein sequence ID" value="KAG5653216.1"/>
    <property type="molecule type" value="Genomic_DNA"/>
</dbReference>
<dbReference type="SUPFAM" id="SSF52047">
    <property type="entry name" value="RNI-like"/>
    <property type="match status" value="1"/>
</dbReference>
<accession>A0A9P7KHX9</accession>
<reference evidence="1" key="1">
    <citation type="submission" date="2021-02" db="EMBL/GenBank/DDBJ databases">
        <authorList>
            <person name="Nieuwenhuis M."/>
            <person name="Van De Peppel L.J.J."/>
        </authorList>
    </citation>
    <scope>NUCLEOTIDE SEQUENCE</scope>
    <source>
        <strain evidence="1">D49</strain>
    </source>
</reference>
<dbReference type="AlphaFoldDB" id="A0A9P7KHX9"/>
<keyword evidence="2" id="KW-1185">Reference proteome</keyword>
<dbReference type="Gene3D" id="3.80.10.10">
    <property type="entry name" value="Ribonuclease Inhibitor"/>
    <property type="match status" value="1"/>
</dbReference>
<gene>
    <name evidence="1" type="ORF">H0H81_001693</name>
</gene>
<dbReference type="Proteomes" id="UP000717328">
    <property type="component" value="Unassembled WGS sequence"/>
</dbReference>